<keyword evidence="1" id="KW-0732">Signal</keyword>
<evidence type="ECO:0000313" key="3">
    <source>
        <dbReference type="EMBL" id="KNH00653.1"/>
    </source>
</evidence>
<dbReference type="Proteomes" id="UP000037446">
    <property type="component" value="Unassembled WGS sequence"/>
</dbReference>
<gene>
    <name evidence="3" type="ORF">J121_1266</name>
</gene>
<dbReference type="STRING" id="1306953.J121_1266"/>
<sequence>MRVWTIAAAVGALMAPPAQANETRVAPEGHIPPPAQVEALDWLVGQWHGSGIGEAAAYESWLPSSGGTMVGSFVQETPAGGIMFTEHMYIAEDAGSLVVRLKHFNPDLTGWEEKDEMVSFPLLAIEECAAYFSALTYRCDGADGLLVAVRVKGAGEAAEELVFRFTRIR</sequence>
<dbReference type="EMBL" id="JYNE01000028">
    <property type="protein sequence ID" value="KNH00653.1"/>
    <property type="molecule type" value="Genomic_DNA"/>
</dbReference>
<dbReference type="InterPro" id="IPR046232">
    <property type="entry name" value="DUF6265"/>
</dbReference>
<protein>
    <submittedName>
        <fullName evidence="3">Protein involved in cellulose biosynthesis</fullName>
    </submittedName>
</protein>
<dbReference type="RefSeq" id="WP_050601425.1">
    <property type="nucleotide sequence ID" value="NZ_JYNE01000028.1"/>
</dbReference>
<dbReference type="PATRIC" id="fig|1306953.7.peg.1300"/>
<feature type="chain" id="PRO_5005554267" evidence="1">
    <location>
        <begin position="21"/>
        <end position="169"/>
    </location>
</feature>
<accession>A0A0L1K9P1</accession>
<organism evidence="3 4">
    <name type="scientific">Qipengyuania citrea LAMA 915</name>
    <dbReference type="NCBI Taxonomy" id="1306953"/>
    <lineage>
        <taxon>Bacteria</taxon>
        <taxon>Pseudomonadati</taxon>
        <taxon>Pseudomonadota</taxon>
        <taxon>Alphaproteobacteria</taxon>
        <taxon>Sphingomonadales</taxon>
        <taxon>Erythrobacteraceae</taxon>
        <taxon>Qipengyuania</taxon>
    </lineage>
</organism>
<reference evidence="3" key="1">
    <citation type="submission" date="2015-02" db="EMBL/GenBank/DDBJ databases">
        <authorList>
            <person name="Chooi Y.-H."/>
        </authorList>
    </citation>
    <scope>NUCLEOTIDE SEQUENCE [LARGE SCALE GENOMIC DNA]</scope>
    <source>
        <strain evidence="3">LAMA 915</strain>
    </source>
</reference>
<feature type="domain" description="DUF6265" evidence="2">
    <location>
        <begin position="41"/>
        <end position="150"/>
    </location>
</feature>
<name>A0A0L1K9P1_9SPHN</name>
<feature type="signal peptide" evidence="1">
    <location>
        <begin position="1"/>
        <end position="20"/>
    </location>
</feature>
<comment type="caution">
    <text evidence="3">The sequence shown here is derived from an EMBL/GenBank/DDBJ whole genome shotgun (WGS) entry which is preliminary data.</text>
</comment>
<proteinExistence type="predicted"/>
<evidence type="ECO:0000313" key="4">
    <source>
        <dbReference type="Proteomes" id="UP000037446"/>
    </source>
</evidence>
<evidence type="ECO:0000256" key="1">
    <source>
        <dbReference type="SAM" id="SignalP"/>
    </source>
</evidence>
<evidence type="ECO:0000259" key="2">
    <source>
        <dbReference type="Pfam" id="PF19780"/>
    </source>
</evidence>
<dbReference type="AlphaFoldDB" id="A0A0L1K9P1"/>
<dbReference type="Pfam" id="PF19780">
    <property type="entry name" value="DUF6265"/>
    <property type="match status" value="1"/>
</dbReference>